<dbReference type="RefSeq" id="WP_055654844.1">
    <property type="nucleotide sequence ID" value="NZ_CABIXC010000004.1"/>
</dbReference>
<evidence type="ECO:0000313" key="4">
    <source>
        <dbReference type="EMBL" id="CUO19996.1"/>
    </source>
</evidence>
<keyword evidence="4" id="KW-0328">Glycosyltransferase</keyword>
<dbReference type="CDD" id="cd00761">
    <property type="entry name" value="Glyco_tranf_GTA_type"/>
    <property type="match status" value="1"/>
</dbReference>
<keyword evidence="4" id="KW-0808">Transferase</keyword>
<dbReference type="GO" id="GO:0050501">
    <property type="term" value="F:hyaluronan synthase activity"/>
    <property type="evidence" value="ECO:0007669"/>
    <property type="project" value="UniProtKB-EC"/>
</dbReference>
<dbReference type="SUPFAM" id="SSF53448">
    <property type="entry name" value="Nucleotide-diphospho-sugar transferases"/>
    <property type="match status" value="1"/>
</dbReference>
<evidence type="ECO:0000313" key="5">
    <source>
        <dbReference type="Proteomes" id="UP000095651"/>
    </source>
</evidence>
<dbReference type="CDD" id="cd03801">
    <property type="entry name" value="GT4_PimA-like"/>
    <property type="match status" value="1"/>
</dbReference>
<dbReference type="PANTHER" id="PTHR12526:SF630">
    <property type="entry name" value="GLYCOSYLTRANSFERASE"/>
    <property type="match status" value="1"/>
</dbReference>
<dbReference type="Pfam" id="PF00534">
    <property type="entry name" value="Glycos_transf_1"/>
    <property type="match status" value="1"/>
</dbReference>
<dbReference type="EMBL" id="CYZE01000004">
    <property type="protein sequence ID" value="CUO19996.1"/>
    <property type="molecule type" value="Genomic_DNA"/>
</dbReference>
<dbReference type="Pfam" id="PF13439">
    <property type="entry name" value="Glyco_transf_4"/>
    <property type="match status" value="1"/>
</dbReference>
<protein>
    <submittedName>
        <fullName evidence="4">Putative glycosyltransferase</fullName>
        <ecNumber evidence="4">2.4.1.-</ecNumber>
        <ecNumber evidence="4">2.4.1.212</ecNumber>
    </submittedName>
</protein>
<sequence>MNFDFTKEPGLKLVNNYLETDVVPLVSIITPWYNAEKNFIQTFQCVINQTFLWFEWIIVDDGSTSVNGLKLLEELKKKDRRIKVIHKDNGGIASARNLGISIAATEYIVPLDGDDLISPNYLEMNYWALKLNPDASWSYTNCVGFQGQEYLWKKTFSSEVMKTDNLLTCTAMIRKNDLLSIGCYEEVEKHYNEDWLAWLKLLAKEKRPVHINEYGFWYRRSNAGVLSLVNDNTELQERAKKVILQAAKQVKKEIKAIEYPFSDNANSFTAPRICQWPEGFCNDSGKKNILFIIPWLEMGGADLFNLQLVKKINRSKYKVSILTTERSNNTWQQLFEEYVSDIFNLPNFLKMEDYPEFIHYFVKAHSVDIVLLSNSYLGYHLVPWLREQFPHIAVVDYVHMEEWYWRNGGYARLSGVSGNLLDKTYVCNERTRQVLINSFNRKPESVKTIYIGVDQNQFKAEESSKGNIRKQYSISNHSHIILFPCRLHPQKRPFLMLEIAKRLQKDEHDYTFIIVGDGCQLSDMEAYVNKNNLQNTVIFAGRQQDMRPFYEDASLTLICSLKEGLALTAYESLAMGTPVITSDVGGQAELINETVGRVIPLHQQEDSDLDNRDFNDTEILLYENAIIELLSDKKKYSQLCKNARARIEEGFSTDIMVNNMEQEFELLLEDQHLIQVRNEISKKLKCIPTLPMDYYTIYQEYEKAKLEQEEVWSAREWFRTLYEQEKEKNLELEQIKSMRSWKLTQYYVSFMENTSIGKCVVRVRNLLVKR</sequence>
<organism evidence="4 5">
    <name type="scientific">Hungatella hathewayi</name>
    <dbReference type="NCBI Taxonomy" id="154046"/>
    <lineage>
        <taxon>Bacteria</taxon>
        <taxon>Bacillati</taxon>
        <taxon>Bacillota</taxon>
        <taxon>Clostridia</taxon>
        <taxon>Lachnospirales</taxon>
        <taxon>Lachnospiraceae</taxon>
        <taxon>Hungatella</taxon>
    </lineage>
</organism>
<feature type="domain" description="Glycosyl transferase family 1" evidence="1">
    <location>
        <begin position="466"/>
        <end position="606"/>
    </location>
</feature>
<dbReference type="InterPro" id="IPR028098">
    <property type="entry name" value="Glyco_trans_4-like_N"/>
</dbReference>
<reference evidence="4 5" key="1">
    <citation type="submission" date="2015-09" db="EMBL/GenBank/DDBJ databases">
        <authorList>
            <consortium name="Pathogen Informatics"/>
        </authorList>
    </citation>
    <scope>NUCLEOTIDE SEQUENCE [LARGE SCALE GENOMIC DNA]</scope>
    <source>
        <strain evidence="4 5">2789STDY5608850</strain>
    </source>
</reference>
<evidence type="ECO:0000259" key="2">
    <source>
        <dbReference type="Pfam" id="PF00535"/>
    </source>
</evidence>
<dbReference type="PANTHER" id="PTHR12526">
    <property type="entry name" value="GLYCOSYLTRANSFERASE"/>
    <property type="match status" value="1"/>
</dbReference>
<dbReference type="Proteomes" id="UP000095651">
    <property type="component" value="Unassembled WGS sequence"/>
</dbReference>
<dbReference type="AlphaFoldDB" id="A0A174D7W9"/>
<dbReference type="Gene3D" id="3.90.550.10">
    <property type="entry name" value="Spore Coat Polysaccharide Biosynthesis Protein SpsA, Chain A"/>
    <property type="match status" value="1"/>
</dbReference>
<dbReference type="InterPro" id="IPR001296">
    <property type="entry name" value="Glyco_trans_1"/>
</dbReference>
<dbReference type="Pfam" id="PF00535">
    <property type="entry name" value="Glycos_transf_2"/>
    <property type="match status" value="1"/>
</dbReference>
<feature type="domain" description="Glycosyltransferase 2-like" evidence="2">
    <location>
        <begin position="27"/>
        <end position="130"/>
    </location>
</feature>
<dbReference type="EC" id="2.4.1.212" evidence="4"/>
<name>A0A174D7W9_9FIRM</name>
<dbReference type="InterPro" id="IPR001173">
    <property type="entry name" value="Glyco_trans_2-like"/>
</dbReference>
<dbReference type="InterPro" id="IPR029044">
    <property type="entry name" value="Nucleotide-diphossugar_trans"/>
</dbReference>
<proteinExistence type="predicted"/>
<dbReference type="SUPFAM" id="SSF53756">
    <property type="entry name" value="UDP-Glycosyltransferase/glycogen phosphorylase"/>
    <property type="match status" value="1"/>
</dbReference>
<dbReference type="Gene3D" id="3.40.50.2000">
    <property type="entry name" value="Glycogen Phosphorylase B"/>
    <property type="match status" value="2"/>
</dbReference>
<gene>
    <name evidence="4" type="primary">hyaD_4</name>
    <name evidence="4" type="ORF">ERS852407_02136</name>
</gene>
<evidence type="ECO:0000259" key="3">
    <source>
        <dbReference type="Pfam" id="PF13439"/>
    </source>
</evidence>
<accession>A0A174D7W9</accession>
<feature type="domain" description="Glycosyltransferase subfamily 4-like N-terminal" evidence="3">
    <location>
        <begin position="298"/>
        <end position="455"/>
    </location>
</feature>
<evidence type="ECO:0000259" key="1">
    <source>
        <dbReference type="Pfam" id="PF00534"/>
    </source>
</evidence>
<dbReference type="EC" id="2.4.1.-" evidence="4"/>